<evidence type="ECO:0000313" key="2">
    <source>
        <dbReference type="EMBL" id="OCK83342.1"/>
    </source>
</evidence>
<dbReference type="AlphaFoldDB" id="A0A8E2JIB0"/>
<name>A0A8E2JIB0_9PEZI</name>
<sequence length="103" mass="11914">MPRAPFRRHEIAILLLLYLLSEGIHQPSRTQYFDGIASNRRRSLCHFVPISEIACMRGKRNHGGVSTRRVAGEPQKGRQSRIICVYTVALNGFRQLYHLKLRK</sequence>
<feature type="chain" id="PRO_5034863128" description="Secreted protein" evidence="1">
    <location>
        <begin position="24"/>
        <end position="103"/>
    </location>
</feature>
<keyword evidence="1" id="KW-0732">Signal</keyword>
<keyword evidence="3" id="KW-1185">Reference proteome</keyword>
<evidence type="ECO:0000313" key="3">
    <source>
        <dbReference type="Proteomes" id="UP000250266"/>
    </source>
</evidence>
<gene>
    <name evidence="2" type="ORF">K432DRAFT_184617</name>
</gene>
<evidence type="ECO:0000256" key="1">
    <source>
        <dbReference type="SAM" id="SignalP"/>
    </source>
</evidence>
<protein>
    <recommendedName>
        <fullName evidence="4">Secreted protein</fullName>
    </recommendedName>
</protein>
<dbReference type="EMBL" id="KV744863">
    <property type="protein sequence ID" value="OCK83342.1"/>
    <property type="molecule type" value="Genomic_DNA"/>
</dbReference>
<proteinExistence type="predicted"/>
<organism evidence="2 3">
    <name type="scientific">Lepidopterella palustris CBS 459.81</name>
    <dbReference type="NCBI Taxonomy" id="1314670"/>
    <lineage>
        <taxon>Eukaryota</taxon>
        <taxon>Fungi</taxon>
        <taxon>Dikarya</taxon>
        <taxon>Ascomycota</taxon>
        <taxon>Pezizomycotina</taxon>
        <taxon>Dothideomycetes</taxon>
        <taxon>Pleosporomycetidae</taxon>
        <taxon>Mytilinidiales</taxon>
        <taxon>Argynnaceae</taxon>
        <taxon>Lepidopterella</taxon>
    </lineage>
</organism>
<evidence type="ECO:0008006" key="4">
    <source>
        <dbReference type="Google" id="ProtNLM"/>
    </source>
</evidence>
<dbReference type="Proteomes" id="UP000250266">
    <property type="component" value="Unassembled WGS sequence"/>
</dbReference>
<reference evidence="2 3" key="1">
    <citation type="journal article" date="2016" name="Nat. Commun.">
        <title>Ectomycorrhizal ecology is imprinted in the genome of the dominant symbiotic fungus Cenococcum geophilum.</title>
        <authorList>
            <consortium name="DOE Joint Genome Institute"/>
            <person name="Peter M."/>
            <person name="Kohler A."/>
            <person name="Ohm R.A."/>
            <person name="Kuo A."/>
            <person name="Krutzmann J."/>
            <person name="Morin E."/>
            <person name="Arend M."/>
            <person name="Barry K.W."/>
            <person name="Binder M."/>
            <person name="Choi C."/>
            <person name="Clum A."/>
            <person name="Copeland A."/>
            <person name="Grisel N."/>
            <person name="Haridas S."/>
            <person name="Kipfer T."/>
            <person name="LaButti K."/>
            <person name="Lindquist E."/>
            <person name="Lipzen A."/>
            <person name="Maire R."/>
            <person name="Meier B."/>
            <person name="Mihaltcheva S."/>
            <person name="Molinier V."/>
            <person name="Murat C."/>
            <person name="Poggeler S."/>
            <person name="Quandt C.A."/>
            <person name="Sperisen C."/>
            <person name="Tritt A."/>
            <person name="Tisserant E."/>
            <person name="Crous P.W."/>
            <person name="Henrissat B."/>
            <person name="Nehls U."/>
            <person name="Egli S."/>
            <person name="Spatafora J.W."/>
            <person name="Grigoriev I.V."/>
            <person name="Martin F.M."/>
        </authorList>
    </citation>
    <scope>NUCLEOTIDE SEQUENCE [LARGE SCALE GENOMIC DNA]</scope>
    <source>
        <strain evidence="2 3">CBS 459.81</strain>
    </source>
</reference>
<accession>A0A8E2JIB0</accession>
<feature type="signal peptide" evidence="1">
    <location>
        <begin position="1"/>
        <end position="23"/>
    </location>
</feature>